<dbReference type="PROSITE" id="PS51350">
    <property type="entry name" value="PTS_HPR_DOM"/>
    <property type="match status" value="1"/>
</dbReference>
<dbReference type="Pfam" id="PF02826">
    <property type="entry name" value="2-Hacid_dh_C"/>
    <property type="match status" value="1"/>
</dbReference>
<gene>
    <name evidence="8" type="ORF">MOZ60_09555</name>
</gene>
<reference evidence="8 9" key="1">
    <citation type="submission" date="2022-03" db="EMBL/GenBank/DDBJ databases">
        <title>Novel taxa within the pig intestine.</title>
        <authorList>
            <person name="Wylensek D."/>
            <person name="Bishof K."/>
            <person name="Afrizal A."/>
            <person name="Clavel T."/>
        </authorList>
    </citation>
    <scope>NUCLEOTIDE SEQUENCE [LARGE SCALE GENOMIC DNA]</scope>
    <source>
        <strain evidence="8 9">CLA-KB-P133</strain>
    </source>
</reference>
<dbReference type="PANTHER" id="PTHR43026:SF1">
    <property type="entry name" value="2-HYDROXYACID DEHYDROGENASE HOMOLOG 1-RELATED"/>
    <property type="match status" value="1"/>
</dbReference>
<organism evidence="8 9">
    <name type="scientific">Grylomicrobium aquisgranensis</name>
    <dbReference type="NCBI Taxonomy" id="2926318"/>
    <lineage>
        <taxon>Bacteria</taxon>
        <taxon>Bacillati</taxon>
        <taxon>Bacillota</taxon>
        <taxon>Erysipelotrichia</taxon>
        <taxon>Erysipelotrichales</taxon>
        <taxon>Erysipelotrichaceae</taxon>
        <taxon>Grylomicrobium</taxon>
    </lineage>
</organism>
<evidence type="ECO:0000256" key="3">
    <source>
        <dbReference type="ARBA" id="ARBA00020422"/>
    </source>
</evidence>
<sequence length="432" mass="47600">MERFDYQVTNTLGIHARPAAMVAQACTDFKSTVTIECNGASASGRDVLQILALHAAKGSVLHFSIEGEDEKPASEKIQAVLNELSPKDKPVSVLKVAFFGTKDYDRLFFTELSRDKGEGTYNVDIHYFNSRLTRESVHLAEGYDAVCIFVNDEADRDVVEQLGSYGVKLILLRCAGFNNVDLKTAREQGITVLRVPAYSPYAVAEHAMTIIQAANRRVVKAYNRVKDNNFTLNGLLGVDLHNKVAGIMGTGRIGQIMAQICKGYGMTVLGWDAYPNAKLEESGLLHYVTKEELLEKSDLISLHAPLIMGEGGTYHLIDDEAISRMKDGVMLVNTSRGGLIDVDALIRGLRANKFHAVALDVYEGEDDNVYVDHSDDMMQNSIVARLTTFPNLILTSHQAFFTREALQAIAAVTMENARNFNEGLPYGNAEVK</sequence>
<dbReference type="PROSITE" id="PS00369">
    <property type="entry name" value="PTS_HPR_HIS"/>
    <property type="match status" value="1"/>
</dbReference>
<dbReference type="InterPro" id="IPR029753">
    <property type="entry name" value="D-isomer_DH_CS"/>
</dbReference>
<keyword evidence="4 6" id="KW-0560">Oxidoreductase</keyword>
<dbReference type="InterPro" id="IPR036291">
    <property type="entry name" value="NAD(P)-bd_dom_sf"/>
</dbReference>
<dbReference type="Gene3D" id="3.40.50.720">
    <property type="entry name" value="NAD(P)-binding Rossmann-like Domain"/>
    <property type="match status" value="2"/>
</dbReference>
<dbReference type="Proteomes" id="UP001286174">
    <property type="component" value="Unassembled WGS sequence"/>
</dbReference>
<dbReference type="PANTHER" id="PTHR43026">
    <property type="entry name" value="2-HYDROXYACID DEHYDROGENASE HOMOLOG 1-RELATED"/>
    <property type="match status" value="1"/>
</dbReference>
<dbReference type="SUPFAM" id="SSF52283">
    <property type="entry name" value="Formate/glycerate dehydrogenase catalytic domain-like"/>
    <property type="match status" value="1"/>
</dbReference>
<dbReference type="InterPro" id="IPR006139">
    <property type="entry name" value="D-isomer_2_OHA_DH_cat_dom"/>
</dbReference>
<evidence type="ECO:0000313" key="9">
    <source>
        <dbReference type="Proteomes" id="UP001286174"/>
    </source>
</evidence>
<dbReference type="RefSeq" id="WP_108774300.1">
    <property type="nucleotide sequence ID" value="NZ_JALBUR010000031.1"/>
</dbReference>
<evidence type="ECO:0000256" key="5">
    <source>
        <dbReference type="ARBA" id="ARBA00023027"/>
    </source>
</evidence>
<dbReference type="PRINTS" id="PR00107">
    <property type="entry name" value="PHOSPHOCPHPR"/>
</dbReference>
<dbReference type="PROSITE" id="PS00065">
    <property type="entry name" value="D_2_HYDROXYACID_DH_1"/>
    <property type="match status" value="1"/>
</dbReference>
<dbReference type="Pfam" id="PF00389">
    <property type="entry name" value="2-Hacid_dh"/>
    <property type="match status" value="1"/>
</dbReference>
<evidence type="ECO:0000259" key="7">
    <source>
        <dbReference type="PROSITE" id="PS51350"/>
    </source>
</evidence>
<dbReference type="EMBL" id="JALBUR010000031">
    <property type="protein sequence ID" value="MDX8420329.1"/>
    <property type="molecule type" value="Genomic_DNA"/>
</dbReference>
<keyword evidence="5" id="KW-0520">NAD</keyword>
<dbReference type="NCBIfam" id="TIGR01003">
    <property type="entry name" value="PTS_HPr_family"/>
    <property type="match status" value="1"/>
</dbReference>
<comment type="function">
    <text evidence="1">General (non sugar-specific) component of the phosphoenolpyruvate-dependent sugar phosphotransferase system (sugar PTS). This major carbohydrate active-transport system catalyzes the phosphorylation of incoming sugar substrates concomitantly with their translocation across the cell membrane. The phosphoryl group from phosphoenolpyruvate (PEP) is transferred to the phosphoryl carrier protein HPr by enzyme I. Phospho-HPr then transfers it to the PTS EIIA domain.</text>
</comment>
<evidence type="ECO:0000313" key="8">
    <source>
        <dbReference type="EMBL" id="MDX8420329.1"/>
    </source>
</evidence>
<comment type="similarity">
    <text evidence="2 6">Belongs to the D-isomer specific 2-hydroxyacid dehydrogenase family.</text>
</comment>
<name>A0AB35U9I1_9FIRM</name>
<dbReference type="Gene3D" id="3.30.1340.10">
    <property type="entry name" value="HPr-like"/>
    <property type="match status" value="1"/>
</dbReference>
<dbReference type="InterPro" id="IPR000032">
    <property type="entry name" value="HPr-like"/>
</dbReference>
<protein>
    <recommendedName>
        <fullName evidence="3">Phosphocarrier protein HPr</fullName>
    </recommendedName>
</protein>
<proteinExistence type="inferred from homology"/>
<evidence type="ECO:0000256" key="6">
    <source>
        <dbReference type="RuleBase" id="RU003719"/>
    </source>
</evidence>
<dbReference type="InterPro" id="IPR006140">
    <property type="entry name" value="D-isomer_DH_NAD-bd"/>
</dbReference>
<evidence type="ECO:0000256" key="1">
    <source>
        <dbReference type="ARBA" id="ARBA00003681"/>
    </source>
</evidence>
<accession>A0AB35U9I1</accession>
<dbReference type="InterPro" id="IPR001020">
    <property type="entry name" value="PTS_HPr_His_P_site"/>
</dbReference>
<dbReference type="InterPro" id="IPR035895">
    <property type="entry name" value="HPr-like_sf"/>
</dbReference>
<dbReference type="CDD" id="cd00367">
    <property type="entry name" value="PTS-HPr_like"/>
    <property type="match status" value="1"/>
</dbReference>
<dbReference type="GO" id="GO:0051287">
    <property type="term" value="F:NAD binding"/>
    <property type="evidence" value="ECO:0007669"/>
    <property type="project" value="InterPro"/>
</dbReference>
<dbReference type="SUPFAM" id="SSF51735">
    <property type="entry name" value="NAD(P)-binding Rossmann-fold domains"/>
    <property type="match status" value="1"/>
</dbReference>
<comment type="caution">
    <text evidence="8">The sequence shown here is derived from an EMBL/GenBank/DDBJ whole genome shotgun (WGS) entry which is preliminary data.</text>
</comment>
<dbReference type="SUPFAM" id="SSF55594">
    <property type="entry name" value="HPr-like"/>
    <property type="match status" value="1"/>
</dbReference>
<dbReference type="AlphaFoldDB" id="A0AB35U9I1"/>
<dbReference type="PROSITE" id="PS00671">
    <property type="entry name" value="D_2_HYDROXYACID_DH_3"/>
    <property type="match status" value="1"/>
</dbReference>
<dbReference type="CDD" id="cd12183">
    <property type="entry name" value="LDH_like_2"/>
    <property type="match status" value="1"/>
</dbReference>
<dbReference type="InterPro" id="IPR029752">
    <property type="entry name" value="D-isomer_DH_CS1"/>
</dbReference>
<feature type="domain" description="HPr" evidence="7">
    <location>
        <begin position="1"/>
        <end position="88"/>
    </location>
</feature>
<evidence type="ECO:0000256" key="4">
    <source>
        <dbReference type="ARBA" id="ARBA00023002"/>
    </source>
</evidence>
<dbReference type="GO" id="GO:0008720">
    <property type="term" value="F:D-lactate dehydrogenase (NAD+) activity"/>
    <property type="evidence" value="ECO:0007669"/>
    <property type="project" value="TreeGrafter"/>
</dbReference>
<evidence type="ECO:0000256" key="2">
    <source>
        <dbReference type="ARBA" id="ARBA00005854"/>
    </source>
</evidence>
<keyword evidence="9" id="KW-1185">Reference proteome</keyword>
<dbReference type="InterPro" id="IPR058205">
    <property type="entry name" value="D-LDH-like"/>
</dbReference>
<dbReference type="Pfam" id="PF00381">
    <property type="entry name" value="PTS-HPr"/>
    <property type="match status" value="1"/>
</dbReference>